<keyword evidence="2" id="KW-1185">Reference proteome</keyword>
<dbReference type="EMBL" id="JH598167">
    <property type="status" value="NOT_ANNOTATED_CDS"/>
    <property type="molecule type" value="Genomic_DNA"/>
</dbReference>
<evidence type="ECO:0000313" key="2">
    <source>
        <dbReference type="Proteomes" id="UP000011713"/>
    </source>
</evidence>
<reference evidence="2" key="1">
    <citation type="journal article" date="2010" name="Science">
        <title>Signatures of adaptation to obligate biotrophy in the Hyaloperonospora arabidopsidis genome.</title>
        <authorList>
            <person name="Baxter L."/>
            <person name="Tripathy S."/>
            <person name="Ishaque N."/>
            <person name="Boot N."/>
            <person name="Cabral A."/>
            <person name="Kemen E."/>
            <person name="Thines M."/>
            <person name="Ah-Fong A."/>
            <person name="Anderson R."/>
            <person name="Badejoko W."/>
            <person name="Bittner-Eddy P."/>
            <person name="Boore J.L."/>
            <person name="Chibucos M.C."/>
            <person name="Coates M."/>
            <person name="Dehal P."/>
            <person name="Delehaunty K."/>
            <person name="Dong S."/>
            <person name="Downton P."/>
            <person name="Dumas B."/>
            <person name="Fabro G."/>
            <person name="Fronick C."/>
            <person name="Fuerstenberg S.I."/>
            <person name="Fulton L."/>
            <person name="Gaulin E."/>
            <person name="Govers F."/>
            <person name="Hughes L."/>
            <person name="Humphray S."/>
            <person name="Jiang R.H."/>
            <person name="Judelson H."/>
            <person name="Kamoun S."/>
            <person name="Kyung K."/>
            <person name="Meijer H."/>
            <person name="Minx P."/>
            <person name="Morris P."/>
            <person name="Nelson J."/>
            <person name="Phuntumart V."/>
            <person name="Qutob D."/>
            <person name="Rehmany A."/>
            <person name="Rougon-Cardoso A."/>
            <person name="Ryden P."/>
            <person name="Torto-Alalibo T."/>
            <person name="Studholme D."/>
            <person name="Wang Y."/>
            <person name="Win J."/>
            <person name="Wood J."/>
            <person name="Clifton S.W."/>
            <person name="Rogers J."/>
            <person name="Van den Ackerveken G."/>
            <person name="Jones J.D."/>
            <person name="McDowell J.M."/>
            <person name="Beynon J."/>
            <person name="Tyler B.M."/>
        </authorList>
    </citation>
    <scope>NUCLEOTIDE SEQUENCE [LARGE SCALE GENOMIC DNA]</scope>
    <source>
        <strain evidence="2">Emoy2</strain>
    </source>
</reference>
<proteinExistence type="predicted"/>
<name>M4C3J4_HYAAE</name>
<dbReference type="InParanoid" id="M4C3J4"/>
<evidence type="ECO:0008006" key="3">
    <source>
        <dbReference type="Google" id="ProtNLM"/>
    </source>
</evidence>
<dbReference type="AlphaFoldDB" id="M4C3J4"/>
<protein>
    <recommendedName>
        <fullName evidence="3">RxLR effector candidate protein</fullName>
    </recommendedName>
</protein>
<dbReference type="VEuPathDB" id="FungiDB:HpaG813662"/>
<reference evidence="1" key="2">
    <citation type="submission" date="2015-06" db="UniProtKB">
        <authorList>
            <consortium name="EnsemblProtists"/>
        </authorList>
    </citation>
    <scope>IDENTIFICATION</scope>
    <source>
        <strain evidence="1">Emoy2</strain>
    </source>
</reference>
<organism evidence="1 2">
    <name type="scientific">Hyaloperonospora arabidopsidis (strain Emoy2)</name>
    <name type="common">Downy mildew agent</name>
    <name type="synonym">Peronospora arabidopsidis</name>
    <dbReference type="NCBI Taxonomy" id="559515"/>
    <lineage>
        <taxon>Eukaryota</taxon>
        <taxon>Sar</taxon>
        <taxon>Stramenopiles</taxon>
        <taxon>Oomycota</taxon>
        <taxon>Peronosporomycetes</taxon>
        <taxon>Peronosporales</taxon>
        <taxon>Peronosporaceae</taxon>
        <taxon>Hyaloperonospora</taxon>
    </lineage>
</organism>
<evidence type="ECO:0000313" key="1">
    <source>
        <dbReference type="EnsemblProtists" id="HpaP813662"/>
    </source>
</evidence>
<accession>M4C3J4</accession>
<dbReference type="EnsemblProtists" id="HpaT813662">
    <property type="protein sequence ID" value="HpaP813662"/>
    <property type="gene ID" value="HpaG813662"/>
</dbReference>
<sequence length="128" mass="15307">MSLLIAVVQQAFHEEVLATARINQSMRRRRKHLERVTCELREDLEHERSRRLDLIDNVTRLSLEREKNRSDFAFAQLENERAQRSLRGDISELQTRADSQHREHKYLLEMLERKGFLHRKKSRTGDTA</sequence>
<dbReference type="HOGENOM" id="CLU_096991_2_0_1"/>
<dbReference type="Proteomes" id="UP000011713">
    <property type="component" value="Unassembled WGS sequence"/>
</dbReference>